<dbReference type="Proteomes" id="UP001374579">
    <property type="component" value="Unassembled WGS sequence"/>
</dbReference>
<keyword evidence="5 9" id="KW-0472">Membrane</keyword>
<feature type="transmembrane region" description="Helical" evidence="9">
    <location>
        <begin position="433"/>
        <end position="453"/>
    </location>
</feature>
<comment type="similarity">
    <text evidence="7">Belongs to the sodium:neurotransmitter symporter (SNF) (TC 2.A.22) family.</text>
</comment>
<keyword evidence="3 7" id="KW-0812">Transmembrane</keyword>
<feature type="transmembrane region" description="Helical" evidence="9">
    <location>
        <begin position="318"/>
        <end position="339"/>
    </location>
</feature>
<dbReference type="PANTHER" id="PTHR11616:SF182">
    <property type="entry name" value="TRANSPORTER"/>
    <property type="match status" value="1"/>
</dbReference>
<dbReference type="GO" id="GO:0035725">
    <property type="term" value="P:sodium ion transmembrane transport"/>
    <property type="evidence" value="ECO:0007669"/>
    <property type="project" value="TreeGrafter"/>
</dbReference>
<evidence type="ECO:0000256" key="5">
    <source>
        <dbReference type="ARBA" id="ARBA00023136"/>
    </source>
</evidence>
<evidence type="ECO:0000256" key="3">
    <source>
        <dbReference type="ARBA" id="ARBA00022692"/>
    </source>
</evidence>
<comment type="subcellular location">
    <subcellularLocation>
        <location evidence="1">Membrane</location>
        <topology evidence="1">Multi-pass membrane protein</topology>
    </subcellularLocation>
</comment>
<reference evidence="10 11" key="1">
    <citation type="submission" date="2024-02" db="EMBL/GenBank/DDBJ databases">
        <title>Chromosome-scale genome assembly of the rough periwinkle Littorina saxatilis.</title>
        <authorList>
            <person name="De Jode A."/>
            <person name="Faria R."/>
            <person name="Formenti G."/>
            <person name="Sims Y."/>
            <person name="Smith T.P."/>
            <person name="Tracey A."/>
            <person name="Wood J.M.D."/>
            <person name="Zagrodzka Z.B."/>
            <person name="Johannesson K."/>
            <person name="Butlin R.K."/>
            <person name="Leder E.H."/>
        </authorList>
    </citation>
    <scope>NUCLEOTIDE SEQUENCE [LARGE SCALE GENOMIC DNA]</scope>
    <source>
        <strain evidence="10">Snail1</strain>
        <tissue evidence="10">Muscle</tissue>
    </source>
</reference>
<evidence type="ECO:0000313" key="10">
    <source>
        <dbReference type="EMBL" id="KAK7114128.1"/>
    </source>
</evidence>
<feature type="binding site" evidence="6">
    <location>
        <position position="445"/>
    </location>
    <ligand>
        <name>Na(+)</name>
        <dbReference type="ChEBI" id="CHEBI:29101"/>
        <label>1</label>
    </ligand>
</feature>
<dbReference type="NCBIfam" id="NF037979">
    <property type="entry name" value="Na_transp"/>
    <property type="match status" value="1"/>
</dbReference>
<evidence type="ECO:0000256" key="6">
    <source>
        <dbReference type="PIRSR" id="PIRSR600175-1"/>
    </source>
</evidence>
<feature type="binding site" evidence="6">
    <location>
        <position position="324"/>
    </location>
    <ligand>
        <name>Na(+)</name>
        <dbReference type="ChEBI" id="CHEBI:29101"/>
        <label>1</label>
    </ligand>
</feature>
<dbReference type="GO" id="GO:0015293">
    <property type="term" value="F:symporter activity"/>
    <property type="evidence" value="ECO:0007669"/>
    <property type="project" value="UniProtKB-KW"/>
</dbReference>
<feature type="transmembrane region" description="Helical" evidence="9">
    <location>
        <begin position="593"/>
        <end position="618"/>
    </location>
</feature>
<feature type="binding site" evidence="6">
    <location>
        <position position="65"/>
    </location>
    <ligand>
        <name>Na(+)</name>
        <dbReference type="ChEBI" id="CHEBI:29101"/>
        <label>1</label>
    </ligand>
</feature>
<dbReference type="PROSITE" id="PS00610">
    <property type="entry name" value="NA_NEUROTRAN_SYMP_1"/>
    <property type="match status" value="1"/>
</dbReference>
<feature type="region of interest" description="Disordered" evidence="8">
    <location>
        <begin position="651"/>
        <end position="679"/>
    </location>
</feature>
<keyword evidence="11" id="KW-1185">Reference proteome</keyword>
<keyword evidence="4 9" id="KW-1133">Transmembrane helix</keyword>
<organism evidence="10 11">
    <name type="scientific">Littorina saxatilis</name>
    <dbReference type="NCBI Taxonomy" id="31220"/>
    <lineage>
        <taxon>Eukaryota</taxon>
        <taxon>Metazoa</taxon>
        <taxon>Spiralia</taxon>
        <taxon>Lophotrochozoa</taxon>
        <taxon>Mollusca</taxon>
        <taxon>Gastropoda</taxon>
        <taxon>Caenogastropoda</taxon>
        <taxon>Littorinimorpha</taxon>
        <taxon>Littorinoidea</taxon>
        <taxon>Littorinidae</taxon>
        <taxon>Littorina</taxon>
    </lineage>
</organism>
<feature type="transmembrane region" description="Helical" evidence="9">
    <location>
        <begin position="82"/>
        <end position="103"/>
    </location>
</feature>
<dbReference type="GO" id="GO:0006865">
    <property type="term" value="P:amino acid transport"/>
    <property type="evidence" value="ECO:0007669"/>
    <property type="project" value="TreeGrafter"/>
</dbReference>
<evidence type="ECO:0000256" key="1">
    <source>
        <dbReference type="ARBA" id="ARBA00004141"/>
    </source>
</evidence>
<keyword evidence="2 7" id="KW-0813">Transport</keyword>
<dbReference type="InterPro" id="IPR000175">
    <property type="entry name" value="Na/ntran_symport"/>
</dbReference>
<dbReference type="SUPFAM" id="SSF161070">
    <property type="entry name" value="SNF-like"/>
    <property type="match status" value="1"/>
</dbReference>
<dbReference type="GO" id="GO:0046872">
    <property type="term" value="F:metal ion binding"/>
    <property type="evidence" value="ECO:0007669"/>
    <property type="project" value="UniProtKB-KW"/>
</dbReference>
<feature type="transmembrane region" description="Helical" evidence="9">
    <location>
        <begin position="124"/>
        <end position="152"/>
    </location>
</feature>
<gene>
    <name evidence="10" type="ORF">V1264_000243</name>
</gene>
<feature type="binding site" evidence="6">
    <location>
        <position position="292"/>
    </location>
    <ligand>
        <name>Na(+)</name>
        <dbReference type="ChEBI" id="CHEBI:29101"/>
        <label>1</label>
    </ligand>
</feature>
<proteinExistence type="inferred from homology"/>
<dbReference type="PANTHER" id="PTHR11616">
    <property type="entry name" value="SODIUM/CHLORIDE DEPENDENT TRANSPORTER"/>
    <property type="match status" value="1"/>
</dbReference>
<comment type="caution">
    <text evidence="10">The sequence shown here is derived from an EMBL/GenBank/DDBJ whole genome shotgun (WGS) entry which is preliminary data.</text>
</comment>
<feature type="binding site" evidence="6">
    <location>
        <position position="61"/>
    </location>
    <ligand>
        <name>Na(+)</name>
        <dbReference type="ChEBI" id="CHEBI:29101"/>
        <label>1</label>
    </ligand>
</feature>
<evidence type="ECO:0000313" key="11">
    <source>
        <dbReference type="Proteomes" id="UP001374579"/>
    </source>
</evidence>
<dbReference type="AlphaFoldDB" id="A0AAN9BYF5"/>
<accession>A0AAN9BYF5</accession>
<name>A0AAN9BYF5_9CAEN</name>
<dbReference type="PRINTS" id="PR00176">
    <property type="entry name" value="NANEUSMPORT"/>
</dbReference>
<dbReference type="EMBL" id="JBAMIC010000001">
    <property type="protein sequence ID" value="KAK7114128.1"/>
    <property type="molecule type" value="Genomic_DNA"/>
</dbReference>
<evidence type="ECO:0000256" key="9">
    <source>
        <dbReference type="SAM" id="Phobius"/>
    </source>
</evidence>
<evidence type="ECO:0000256" key="7">
    <source>
        <dbReference type="RuleBase" id="RU003732"/>
    </source>
</evidence>
<feature type="transmembrane region" description="Helical" evidence="9">
    <location>
        <begin position="550"/>
        <end position="573"/>
    </location>
</feature>
<sequence length="700" mass="78210">MKSSGHHRLEVPSEPELRVPLNQELGAVENGDALGEDDAVVPRPAWDSKMQYFFMVISYAVGLGNVWRFPYLTQQHGGGAFLIPYLIMLFVEGMPLLYLELAIGQKMRLGSLGVWNKVHPLMGGVGLASAVTSYMVAIYYNAIIMWCFFYLFHSFQYPLPWVECPTEIVEGNITRIVPECDVAGPTSYFWYRVALDASPGLDQPDGIKWKMMLCLLFSWFVVYLCICKGIKSSGKVVYFTATFPYVVLTIFFIRGLTLRGATAGLMHMLTPKMEYLMTPQCWLDAATQIFFSFGLAFGGLIAFSSYNPSKNNVEKDAIFVSLTNWFTAIYACTVIFAIMGFKATLMFEHCVEHNIEVLTDYLQLPGWNKTTLTTEIYHERFEQNLTQYNLTGIDREFRHCSMEEDLEKGAEGTGLAFIVFTQAIVEFGPSSPFWSIVFFLMLLSLGLGSEFGTIEGVATSLYDLDFHPWVRKKWLVSAVLCGSCCMVGFLFVLGSGSYWVALFDSFAGSFPLILVALAETVGVGWIYGVDRFSDDIQSMIGKRPHLFWRIAWKFVAPILIISLLVATLISQFSNPIVYKAYNKATGFMEGKPYPWYAGMICALLVLSSVLFMPGVAILRRIGVLKYDRAKAAAADMKGNTMSTARFIPGSTLSTRSEDRDSGLNSDPDETTRAEPEKPVTFTIDDFKVVAAGSKDDDSTV</sequence>
<feature type="transmembrane region" description="Helical" evidence="9">
    <location>
        <begin position="285"/>
        <end position="306"/>
    </location>
</feature>
<evidence type="ECO:0000256" key="4">
    <source>
        <dbReference type="ARBA" id="ARBA00022989"/>
    </source>
</evidence>
<evidence type="ECO:0000256" key="2">
    <source>
        <dbReference type="ARBA" id="ARBA00022448"/>
    </source>
</evidence>
<feature type="binding site" evidence="6">
    <location>
        <position position="449"/>
    </location>
    <ligand>
        <name>Na(+)</name>
        <dbReference type="ChEBI" id="CHEBI:29101"/>
        <label>1</label>
    </ligand>
</feature>
<feature type="transmembrane region" description="Helical" evidence="9">
    <location>
        <begin position="52"/>
        <end position="70"/>
    </location>
</feature>
<feature type="transmembrane region" description="Helical" evidence="9">
    <location>
        <begin position="506"/>
        <end position="529"/>
    </location>
</feature>
<dbReference type="GO" id="GO:0005886">
    <property type="term" value="C:plasma membrane"/>
    <property type="evidence" value="ECO:0007669"/>
    <property type="project" value="TreeGrafter"/>
</dbReference>
<keyword evidence="6" id="KW-0479">Metal-binding</keyword>
<dbReference type="Pfam" id="PF00209">
    <property type="entry name" value="SNF"/>
    <property type="match status" value="1"/>
</dbReference>
<keyword evidence="6" id="KW-0915">Sodium</keyword>
<feature type="transmembrane region" description="Helical" evidence="9">
    <location>
        <begin position="238"/>
        <end position="265"/>
    </location>
</feature>
<dbReference type="InterPro" id="IPR037272">
    <property type="entry name" value="SNS_sf"/>
</dbReference>
<feature type="transmembrane region" description="Helical" evidence="9">
    <location>
        <begin position="207"/>
        <end position="226"/>
    </location>
</feature>
<feature type="transmembrane region" description="Helical" evidence="9">
    <location>
        <begin position="474"/>
        <end position="500"/>
    </location>
</feature>
<evidence type="ECO:0000256" key="8">
    <source>
        <dbReference type="SAM" id="MobiDB-lite"/>
    </source>
</evidence>
<keyword evidence="7" id="KW-0769">Symport</keyword>
<feature type="binding site" evidence="6">
    <location>
        <position position="60"/>
    </location>
    <ligand>
        <name>Na(+)</name>
        <dbReference type="ChEBI" id="CHEBI:29101"/>
        <label>1</label>
    </ligand>
</feature>
<dbReference type="PROSITE" id="PS50267">
    <property type="entry name" value="NA_NEUROTRAN_SYMP_3"/>
    <property type="match status" value="1"/>
</dbReference>
<protein>
    <recommendedName>
        <fullName evidence="7">Transporter</fullName>
    </recommendedName>
</protein>